<dbReference type="InterPro" id="IPR054261">
    <property type="entry name" value="DUF6992"/>
</dbReference>
<evidence type="ECO:0000256" key="1">
    <source>
        <dbReference type="SAM" id="Phobius"/>
    </source>
</evidence>
<organism evidence="2 3">
    <name type="scientific">Hymenobacter roseosalivarius DSM 11622</name>
    <dbReference type="NCBI Taxonomy" id="645990"/>
    <lineage>
        <taxon>Bacteria</taxon>
        <taxon>Pseudomonadati</taxon>
        <taxon>Bacteroidota</taxon>
        <taxon>Cytophagia</taxon>
        <taxon>Cytophagales</taxon>
        <taxon>Hymenobacteraceae</taxon>
        <taxon>Hymenobacter</taxon>
    </lineage>
</organism>
<feature type="transmembrane region" description="Helical" evidence="1">
    <location>
        <begin position="32"/>
        <end position="51"/>
    </location>
</feature>
<accession>A0A1W1VNZ3</accession>
<sequence>MPLTTLLLALPDPSDALTLLNRTRELLAERGMGILGAWALLNLVVSGYFVARTDKRTEAHYFHQMNVGWNLINAGLAVFGLLSAHPNQVAGMTLADSFTAQFNFEKILLFNTGLDVAYVATGSWLRARAASADHRPERLLGFGRSLWLQGAFLLIFDVCFYFVYHQLAADLLAFLD</sequence>
<proteinExistence type="predicted"/>
<keyword evidence="3" id="KW-1185">Reference proteome</keyword>
<keyword evidence="1" id="KW-1133">Transmembrane helix</keyword>
<dbReference type="AlphaFoldDB" id="A0A1W1VNZ3"/>
<feature type="transmembrane region" description="Helical" evidence="1">
    <location>
        <begin position="146"/>
        <end position="164"/>
    </location>
</feature>
<keyword evidence="1" id="KW-0472">Membrane</keyword>
<dbReference type="EMBL" id="FWWW01000068">
    <property type="protein sequence ID" value="SMB95077.1"/>
    <property type="molecule type" value="Genomic_DNA"/>
</dbReference>
<keyword evidence="1" id="KW-0812">Transmembrane</keyword>
<reference evidence="2 3" key="1">
    <citation type="submission" date="2017-04" db="EMBL/GenBank/DDBJ databases">
        <authorList>
            <person name="Afonso C.L."/>
            <person name="Miller P.J."/>
            <person name="Scott M.A."/>
            <person name="Spackman E."/>
            <person name="Goraichik I."/>
            <person name="Dimitrov K.M."/>
            <person name="Suarez D.L."/>
            <person name="Swayne D.E."/>
        </authorList>
    </citation>
    <scope>NUCLEOTIDE SEQUENCE [LARGE SCALE GENOMIC DNA]</scope>
    <source>
        <strain evidence="2 3">DSM 11622</strain>
    </source>
</reference>
<gene>
    <name evidence="2" type="ORF">SAMN00120144_1860</name>
</gene>
<name>A0A1W1VNZ3_9BACT</name>
<protein>
    <submittedName>
        <fullName evidence="2">Uncharacterized protein</fullName>
    </submittedName>
</protein>
<dbReference type="Proteomes" id="UP000192266">
    <property type="component" value="Unassembled WGS sequence"/>
</dbReference>
<dbReference type="RefSeq" id="WP_084445378.1">
    <property type="nucleotide sequence ID" value="NZ_FWWW01000068.1"/>
</dbReference>
<evidence type="ECO:0000313" key="3">
    <source>
        <dbReference type="Proteomes" id="UP000192266"/>
    </source>
</evidence>
<feature type="transmembrane region" description="Helical" evidence="1">
    <location>
        <begin position="67"/>
        <end position="87"/>
    </location>
</feature>
<feature type="transmembrane region" description="Helical" evidence="1">
    <location>
        <begin position="107"/>
        <end position="125"/>
    </location>
</feature>
<dbReference type="OrthoDB" id="1122568at2"/>
<dbReference type="STRING" id="645990.SAMN00120144_1860"/>
<dbReference type="Pfam" id="PF22503">
    <property type="entry name" value="DUF6992"/>
    <property type="match status" value="1"/>
</dbReference>
<evidence type="ECO:0000313" key="2">
    <source>
        <dbReference type="EMBL" id="SMB95077.1"/>
    </source>
</evidence>